<gene>
    <name evidence="2" type="ORF">WKI299_LOCUS32470</name>
</gene>
<reference evidence="2" key="1">
    <citation type="submission" date="2021-02" db="EMBL/GenBank/DDBJ databases">
        <authorList>
            <person name="Nowell W R."/>
        </authorList>
    </citation>
    <scope>NUCLEOTIDE SEQUENCE</scope>
</reference>
<feature type="compositionally biased region" description="Acidic residues" evidence="1">
    <location>
        <begin position="117"/>
        <end position="126"/>
    </location>
</feature>
<feature type="compositionally biased region" description="Pro residues" evidence="1">
    <location>
        <begin position="953"/>
        <end position="962"/>
    </location>
</feature>
<sequence>MSTDNESDDDSELAKTLSQLHNIINTTSSIEETNRIQQQMSLDSSSINQTGISPELLFENIITNGNESELLNKKSRQNTPIILSSPYVNDTIANSDESKEKRGEKKNIIFHKNHNNDDDDDDGDDDDKQREKYKNEGEGEEKTTTFFSLTSTTSHTLFNNDSHSVVASVGPDTSSSSSANIFLLSSNKLNDNSPALTNQLITDVLQIANTKSNMDDLSNDDLTRQSTTNLFDPFAPMTTTTTDMFENIFTDAKNIDEKEFKMQPNSNVPSKQPLDNYNFDDLWNQSVSQIVSSNSQEIKSDNNYDPNAFSWDAFLNNDVNNEKKLNPFDDENDNKNIIFPPANITWESLFGEMEPEDNTDLKNFLDWIISHIEESEQSHAESAITFTSTQNLESIVKDIQMCAMPFDPIPSPPLHVDHSVANPLINAVHHELFPINELEQMNTINEQPSMIIYEEDEDEIEEEENNELSPNNIILQNAVGKLVSNILILALEQVNHAYNQIDHFVDQILSQAIFEVYNEDNDSSESEINDMIPTENLTSIINDHDSTTTATTVKEKFDPVDEKVDSTWIHHFQTPKTSDDSWLPKAAEHHNDVDPMLFFSNTFDESDLFSSASNPTKLDDDEAGILSEYLPPPILTDTSKATMAVNNMMKYTLTAPVIDDSGDDSSFQEDFFSLHKNESSTVEHTKINEEPIQTKKSAPTETNAFEVDDENNIFSHNARSVQFEAFASDQPLDTSEIGSKFSNIITEINNEVDESSQQLTNDNSPWITVDNTFETVQTDGPNKDEPWELEDSTEEKLTPAFTKASQLSAAFNDNEFSTTDKSDLQKNFFSDSFNAPTDIENYDNYFTKQELNGNTEETSGENTHIGINKENLPIGTTLKDNVNASESPATSDSDVIEVNDITTDFETINDRNTDPMQTSYVNINEKDIKVERPSDSVAIAPRMMTIESESEDLPPPLPPLPPLNDKLSM</sequence>
<feature type="region of interest" description="Disordered" evidence="1">
    <location>
        <begin position="945"/>
        <end position="969"/>
    </location>
</feature>
<feature type="compositionally biased region" description="Basic and acidic residues" evidence="1">
    <location>
        <begin position="96"/>
        <end position="107"/>
    </location>
</feature>
<proteinExistence type="predicted"/>
<accession>A0A816YQ08</accession>
<comment type="caution">
    <text evidence="2">The sequence shown here is derived from an EMBL/GenBank/DDBJ whole genome shotgun (WGS) entry which is preliminary data.</text>
</comment>
<dbReference type="AlphaFoldDB" id="A0A816YQ08"/>
<name>A0A816YQ08_9BILA</name>
<evidence type="ECO:0000313" key="2">
    <source>
        <dbReference type="EMBL" id="CAF2163701.1"/>
    </source>
</evidence>
<evidence type="ECO:0000313" key="3">
    <source>
        <dbReference type="Proteomes" id="UP000663856"/>
    </source>
</evidence>
<organism evidence="2 3">
    <name type="scientific">Rotaria magnacalcarata</name>
    <dbReference type="NCBI Taxonomy" id="392030"/>
    <lineage>
        <taxon>Eukaryota</taxon>
        <taxon>Metazoa</taxon>
        <taxon>Spiralia</taxon>
        <taxon>Gnathifera</taxon>
        <taxon>Rotifera</taxon>
        <taxon>Eurotatoria</taxon>
        <taxon>Bdelloidea</taxon>
        <taxon>Philodinida</taxon>
        <taxon>Philodinidae</taxon>
        <taxon>Rotaria</taxon>
    </lineage>
</organism>
<feature type="region of interest" description="Disordered" evidence="1">
    <location>
        <begin position="93"/>
        <end position="145"/>
    </location>
</feature>
<dbReference type="EMBL" id="CAJNRF010014989">
    <property type="protein sequence ID" value="CAF2163701.1"/>
    <property type="molecule type" value="Genomic_DNA"/>
</dbReference>
<evidence type="ECO:0000256" key="1">
    <source>
        <dbReference type="SAM" id="MobiDB-lite"/>
    </source>
</evidence>
<dbReference type="Proteomes" id="UP000663856">
    <property type="component" value="Unassembled WGS sequence"/>
</dbReference>
<protein>
    <submittedName>
        <fullName evidence="2">Uncharacterized protein</fullName>
    </submittedName>
</protein>
<feature type="compositionally biased region" description="Basic and acidic residues" evidence="1">
    <location>
        <begin position="127"/>
        <end position="143"/>
    </location>
</feature>